<dbReference type="InterPro" id="IPR002100">
    <property type="entry name" value="TF_MADSbox"/>
</dbReference>
<keyword evidence="5" id="KW-0539">Nucleus</keyword>
<dbReference type="AlphaFoldDB" id="A0A834STM3"/>
<keyword evidence="3" id="KW-0238">DNA-binding</keyword>
<dbReference type="PANTHER" id="PTHR11945">
    <property type="entry name" value="MADS BOX PROTEIN"/>
    <property type="match status" value="1"/>
</dbReference>
<evidence type="ECO:0000256" key="1">
    <source>
        <dbReference type="ARBA" id="ARBA00004123"/>
    </source>
</evidence>
<protein>
    <submittedName>
        <fullName evidence="8">Agamous-like MADS-box protein AGL29</fullName>
    </submittedName>
</protein>
<dbReference type="SMART" id="SM00432">
    <property type="entry name" value="MADS"/>
    <property type="match status" value="1"/>
</dbReference>
<comment type="subcellular location">
    <subcellularLocation>
        <location evidence="1">Nucleus</location>
    </subcellularLocation>
</comment>
<proteinExistence type="predicted"/>
<feature type="compositionally biased region" description="Gly residues" evidence="6">
    <location>
        <begin position="217"/>
        <end position="229"/>
    </location>
</feature>
<evidence type="ECO:0000256" key="4">
    <source>
        <dbReference type="ARBA" id="ARBA00023163"/>
    </source>
</evidence>
<dbReference type="Pfam" id="PF00319">
    <property type="entry name" value="SRF-TF"/>
    <property type="match status" value="1"/>
</dbReference>
<dbReference type="OrthoDB" id="1898716at2759"/>
<evidence type="ECO:0000313" key="8">
    <source>
        <dbReference type="EMBL" id="KAF7803189.1"/>
    </source>
</evidence>
<feature type="region of interest" description="Disordered" evidence="6">
    <location>
        <begin position="157"/>
        <end position="182"/>
    </location>
</feature>
<evidence type="ECO:0000313" key="9">
    <source>
        <dbReference type="Proteomes" id="UP000634136"/>
    </source>
</evidence>
<evidence type="ECO:0000256" key="5">
    <source>
        <dbReference type="ARBA" id="ARBA00023242"/>
    </source>
</evidence>
<keyword evidence="2" id="KW-0805">Transcription regulation</keyword>
<accession>A0A834STM3</accession>
<dbReference type="EMBL" id="JAAIUW010000013">
    <property type="protein sequence ID" value="KAF7803189.1"/>
    <property type="molecule type" value="Genomic_DNA"/>
</dbReference>
<feature type="region of interest" description="Disordered" evidence="6">
    <location>
        <begin position="212"/>
        <end position="236"/>
    </location>
</feature>
<dbReference type="GO" id="GO:0005634">
    <property type="term" value="C:nucleus"/>
    <property type="evidence" value="ECO:0007669"/>
    <property type="project" value="UniProtKB-SubCell"/>
</dbReference>
<dbReference type="PRINTS" id="PR00404">
    <property type="entry name" value="MADSDOMAIN"/>
</dbReference>
<dbReference type="InterPro" id="IPR036879">
    <property type="entry name" value="TF_MADSbox_sf"/>
</dbReference>
<dbReference type="GO" id="GO:0046983">
    <property type="term" value="F:protein dimerization activity"/>
    <property type="evidence" value="ECO:0007669"/>
    <property type="project" value="InterPro"/>
</dbReference>
<reference evidence="8" key="1">
    <citation type="submission" date="2020-09" db="EMBL/GenBank/DDBJ databases">
        <title>Genome-Enabled Discovery of Anthraquinone Biosynthesis in Senna tora.</title>
        <authorList>
            <person name="Kang S.-H."/>
            <person name="Pandey R.P."/>
            <person name="Lee C.-M."/>
            <person name="Sim J.-S."/>
            <person name="Jeong J.-T."/>
            <person name="Choi B.-S."/>
            <person name="Jung M."/>
            <person name="Ginzburg D."/>
            <person name="Zhao K."/>
            <person name="Won S.Y."/>
            <person name="Oh T.-J."/>
            <person name="Yu Y."/>
            <person name="Kim N.-H."/>
            <person name="Lee O.R."/>
            <person name="Lee T.-H."/>
            <person name="Bashyal P."/>
            <person name="Kim T.-S."/>
            <person name="Lee W.-H."/>
            <person name="Kawkins C."/>
            <person name="Kim C.-K."/>
            <person name="Kim J.S."/>
            <person name="Ahn B.O."/>
            <person name="Rhee S.Y."/>
            <person name="Sohng J.K."/>
        </authorList>
    </citation>
    <scope>NUCLEOTIDE SEQUENCE</scope>
    <source>
        <tissue evidence="8">Leaf</tissue>
    </source>
</reference>
<name>A0A834STM3_9FABA</name>
<dbReference type="GO" id="GO:0000978">
    <property type="term" value="F:RNA polymerase II cis-regulatory region sequence-specific DNA binding"/>
    <property type="evidence" value="ECO:0007669"/>
    <property type="project" value="TreeGrafter"/>
</dbReference>
<keyword evidence="4" id="KW-0804">Transcription</keyword>
<dbReference type="GO" id="GO:0000981">
    <property type="term" value="F:DNA-binding transcription factor activity, RNA polymerase II-specific"/>
    <property type="evidence" value="ECO:0007669"/>
    <property type="project" value="TreeGrafter"/>
</dbReference>
<evidence type="ECO:0000256" key="6">
    <source>
        <dbReference type="SAM" id="MobiDB-lite"/>
    </source>
</evidence>
<keyword evidence="9" id="KW-1185">Reference proteome</keyword>
<dbReference type="FunFam" id="3.40.1810.10:FF:000006">
    <property type="entry name" value="Agamous-like MADS-box protein AGL62"/>
    <property type="match status" value="1"/>
</dbReference>
<gene>
    <name evidence="8" type="ORF">G2W53_042300</name>
</gene>
<organism evidence="8 9">
    <name type="scientific">Senna tora</name>
    <dbReference type="NCBI Taxonomy" id="362788"/>
    <lineage>
        <taxon>Eukaryota</taxon>
        <taxon>Viridiplantae</taxon>
        <taxon>Streptophyta</taxon>
        <taxon>Embryophyta</taxon>
        <taxon>Tracheophyta</taxon>
        <taxon>Spermatophyta</taxon>
        <taxon>Magnoliopsida</taxon>
        <taxon>eudicotyledons</taxon>
        <taxon>Gunneridae</taxon>
        <taxon>Pentapetalae</taxon>
        <taxon>rosids</taxon>
        <taxon>fabids</taxon>
        <taxon>Fabales</taxon>
        <taxon>Fabaceae</taxon>
        <taxon>Caesalpinioideae</taxon>
        <taxon>Cassia clade</taxon>
        <taxon>Senna</taxon>
    </lineage>
</organism>
<feature type="domain" description="MADS-box" evidence="7">
    <location>
        <begin position="78"/>
        <end position="138"/>
    </location>
</feature>
<evidence type="ECO:0000256" key="2">
    <source>
        <dbReference type="ARBA" id="ARBA00023015"/>
    </source>
</evidence>
<feature type="compositionally biased region" description="Basic residues" evidence="6">
    <location>
        <begin position="170"/>
        <end position="182"/>
    </location>
</feature>
<evidence type="ECO:0000256" key="3">
    <source>
        <dbReference type="ARBA" id="ARBA00023125"/>
    </source>
</evidence>
<feature type="compositionally biased region" description="Low complexity" evidence="6">
    <location>
        <begin position="159"/>
        <end position="169"/>
    </location>
</feature>
<dbReference type="Proteomes" id="UP000634136">
    <property type="component" value="Unassembled WGS sequence"/>
</dbReference>
<dbReference type="SUPFAM" id="SSF55455">
    <property type="entry name" value="SRF-like"/>
    <property type="match status" value="1"/>
</dbReference>
<dbReference type="PANTHER" id="PTHR11945:SF229">
    <property type="entry name" value="AGAMOUS-LIKE 55-RELATED"/>
    <property type="match status" value="1"/>
</dbReference>
<sequence length="278" mass="29782">MPVVRGPLGVQLQEVGFSLGKGVEYLSYMGGGPLYTVYHRQATPTTTPAATVVEVDVSCLLCFSVPCSASRFLSAMHASGEKIEMELVKDAGSRQVTFSKRRNGLFKKANELAILCGAEVAVVVFSPGGKPFSFGHPTVDAVAQKFLDYLEPTAAELGGPSSNAPSSSSSRKRASGKVKTLNKRLERLTKELEKEKIKGEMLDRAIEEGKKKLMDGSGPGPGLGSGPEGLGKLERMKRSLEKLRGDVKLRKKEMEAAASMMILAEKAVEKDDAEKASC</sequence>
<comment type="caution">
    <text evidence="8">The sequence shown here is derived from an EMBL/GenBank/DDBJ whole genome shotgun (WGS) entry which is preliminary data.</text>
</comment>
<dbReference type="PROSITE" id="PS50066">
    <property type="entry name" value="MADS_BOX_2"/>
    <property type="match status" value="1"/>
</dbReference>
<evidence type="ECO:0000259" key="7">
    <source>
        <dbReference type="PROSITE" id="PS50066"/>
    </source>
</evidence>
<dbReference type="Gene3D" id="3.40.1810.10">
    <property type="entry name" value="Transcription factor, MADS-box"/>
    <property type="match status" value="1"/>
</dbReference>